<sequence>MCPPVSARPGREGVSHLYASWRYQLQHGDQLRICFMCFKFVFLSFKEALESEDWEDEEWDPEFLESPVEGAGWGQALGQAAAGVSADWSSDSLESTPDESAEGGLDQYFVPTELNPQDAAPLGLGPEDADWTQGLPWRFGGILACCHWPSPYFLWQAFLKEVLPPGEPMLLELGTTRAVDPAEAEDWLLGLQVMSMVDDSDGTYLRNMTALWALRTPGQGWNVLLEPDDVCVVKLQSSPPGQDLNPWKLSILETSETGYGVELVPADTALLRRGFSILSYSPWSKKEAEESDPASGPEPSAQGQGPSVAGTGEGPCPGPGAAALFPAPPPKARK</sequence>
<evidence type="ECO:0000313" key="2">
    <source>
        <dbReference type="EMBL" id="KAF6097620.1"/>
    </source>
</evidence>
<organism evidence="3 5">
    <name type="scientific">Phyllostomus discolor</name>
    <name type="common">pale spear-nosed bat</name>
    <dbReference type="NCBI Taxonomy" id="89673"/>
    <lineage>
        <taxon>Eukaryota</taxon>
        <taxon>Metazoa</taxon>
        <taxon>Chordata</taxon>
        <taxon>Craniata</taxon>
        <taxon>Vertebrata</taxon>
        <taxon>Euteleostomi</taxon>
        <taxon>Mammalia</taxon>
        <taxon>Eutheria</taxon>
        <taxon>Laurasiatheria</taxon>
        <taxon>Chiroptera</taxon>
        <taxon>Yangochiroptera</taxon>
        <taxon>Phyllostomidae</taxon>
        <taxon>Phyllostominae</taxon>
        <taxon>Phyllostomus</taxon>
    </lineage>
</organism>
<evidence type="ECO:0000313" key="4">
    <source>
        <dbReference type="Proteomes" id="UP000664940"/>
    </source>
</evidence>
<reference evidence="2 4" key="1">
    <citation type="journal article" date="2020" name="Nature">
        <title>Six reference-quality genomes reveal evolution of bat adaptations.</title>
        <authorList>
            <person name="Jebb D."/>
            <person name="Huang Z."/>
            <person name="Pippel M."/>
            <person name="Hughes G.M."/>
            <person name="Lavrichenko K."/>
            <person name="Devanna P."/>
            <person name="Winkler S."/>
            <person name="Jermiin L.S."/>
            <person name="Skirmuntt E.C."/>
            <person name="Katzourakis A."/>
            <person name="Burkitt-Gray L."/>
            <person name="Ray D.A."/>
            <person name="Sullivan K.A.M."/>
            <person name="Roscito J.G."/>
            <person name="Kirilenko B.M."/>
            <person name="Davalos L.M."/>
            <person name="Corthals A.P."/>
            <person name="Power M.L."/>
            <person name="Jones G."/>
            <person name="Ransome R.D."/>
            <person name="Dechmann D.K.N."/>
            <person name="Locatelli A.G."/>
            <person name="Puechmaille S.J."/>
            <person name="Fedrigo O."/>
            <person name="Jarvis E.D."/>
            <person name="Hiller M."/>
            <person name="Vernes S.C."/>
            <person name="Myers E.W."/>
            <person name="Teeling E.C."/>
        </authorList>
    </citation>
    <scope>NUCLEOTIDE SEQUENCE [LARGE SCALE GENOMIC DNA]</scope>
    <source>
        <strain evidence="2">Bat1K_MPI-CBG_1</strain>
    </source>
</reference>
<dbReference type="GeneID" id="114502429"/>
<evidence type="ECO:0000313" key="3">
    <source>
        <dbReference type="Proteomes" id="UP000504628"/>
    </source>
</evidence>
<dbReference type="PANTHER" id="PTHR31387">
    <property type="entry name" value="TESTIS-EXPRESSED PROTEIN 19"/>
    <property type="match status" value="1"/>
</dbReference>
<dbReference type="GO" id="GO:0005737">
    <property type="term" value="C:cytoplasm"/>
    <property type="evidence" value="ECO:0007669"/>
    <property type="project" value="TreeGrafter"/>
</dbReference>
<dbReference type="PANTHER" id="PTHR31387:SF0">
    <property type="entry name" value="TESTIS-EXPRESSED PROTEIN 19"/>
    <property type="match status" value="1"/>
</dbReference>
<dbReference type="Pfam" id="PF15553">
    <property type="entry name" value="TEX19"/>
    <property type="match status" value="1"/>
</dbReference>
<feature type="region of interest" description="Disordered" evidence="1">
    <location>
        <begin position="286"/>
        <end position="334"/>
    </location>
</feature>
<reference evidence="5" key="2">
    <citation type="submission" date="2025-04" db="UniProtKB">
        <authorList>
            <consortium name="RefSeq"/>
        </authorList>
    </citation>
    <scope>IDENTIFICATION</scope>
    <source>
        <tissue evidence="5">Muscle</tissue>
    </source>
</reference>
<gene>
    <name evidence="5" type="primary">TEX19</name>
    <name evidence="2" type="ORF">HJG60_018765</name>
</gene>
<dbReference type="InterPro" id="IPR029093">
    <property type="entry name" value="TEX19"/>
</dbReference>
<name>A0A6J2M750_9CHIR</name>
<dbReference type="EMBL" id="JABVXQ010000008">
    <property type="protein sequence ID" value="KAF6097620.1"/>
    <property type="molecule type" value="Genomic_DNA"/>
</dbReference>
<dbReference type="RefSeq" id="XP_028375154.1">
    <property type="nucleotide sequence ID" value="XM_028519353.2"/>
</dbReference>
<accession>A0A6J2M750</accession>
<protein>
    <submittedName>
        <fullName evidence="2">Testis expressed 19</fullName>
    </submittedName>
    <submittedName>
        <fullName evidence="5">Testis-expressed protein 19</fullName>
    </submittedName>
</protein>
<dbReference type="GO" id="GO:0007283">
    <property type="term" value="P:spermatogenesis"/>
    <property type="evidence" value="ECO:0007669"/>
    <property type="project" value="TreeGrafter"/>
</dbReference>
<keyword evidence="3" id="KW-1185">Reference proteome</keyword>
<dbReference type="Proteomes" id="UP000504628">
    <property type="component" value="Chromosome 8"/>
</dbReference>
<proteinExistence type="predicted"/>
<dbReference type="Proteomes" id="UP000664940">
    <property type="component" value="Unassembled WGS sequence"/>
</dbReference>
<dbReference type="AlphaFoldDB" id="A0A6J2M750"/>
<dbReference type="CTD" id="400629"/>
<dbReference type="GO" id="GO:0005634">
    <property type="term" value="C:nucleus"/>
    <property type="evidence" value="ECO:0007669"/>
    <property type="project" value="TreeGrafter"/>
</dbReference>
<evidence type="ECO:0000313" key="5">
    <source>
        <dbReference type="RefSeq" id="XP_028375154.1"/>
    </source>
</evidence>
<dbReference type="KEGG" id="pdic:114502429"/>
<dbReference type="GO" id="GO:0008584">
    <property type="term" value="P:male gonad development"/>
    <property type="evidence" value="ECO:0007669"/>
    <property type="project" value="TreeGrafter"/>
</dbReference>
<evidence type="ECO:0000256" key="1">
    <source>
        <dbReference type="SAM" id="MobiDB-lite"/>
    </source>
</evidence>
<dbReference type="GO" id="GO:0001890">
    <property type="term" value="P:placenta development"/>
    <property type="evidence" value="ECO:0007669"/>
    <property type="project" value="TreeGrafter"/>
</dbReference>
<dbReference type="OrthoDB" id="9797797at2759"/>